<evidence type="ECO:0000313" key="3">
    <source>
        <dbReference type="Proteomes" id="UP000037460"/>
    </source>
</evidence>
<evidence type="ECO:0000256" key="1">
    <source>
        <dbReference type="SAM" id="MobiDB-lite"/>
    </source>
</evidence>
<evidence type="ECO:0000313" key="2">
    <source>
        <dbReference type="EMBL" id="KOO27069.1"/>
    </source>
</evidence>
<protein>
    <submittedName>
        <fullName evidence="2">Uncharacterized protein</fullName>
    </submittedName>
</protein>
<feature type="region of interest" description="Disordered" evidence="1">
    <location>
        <begin position="229"/>
        <end position="306"/>
    </location>
</feature>
<feature type="region of interest" description="Disordered" evidence="1">
    <location>
        <begin position="320"/>
        <end position="360"/>
    </location>
</feature>
<comment type="caution">
    <text evidence="2">The sequence shown here is derived from an EMBL/GenBank/DDBJ whole genome shotgun (WGS) entry which is preliminary data.</text>
</comment>
<dbReference type="Proteomes" id="UP000037460">
    <property type="component" value="Unassembled WGS sequence"/>
</dbReference>
<sequence length="360" mass="36355">MRGPAGHPDVLDGPTGALVSAIPTPRARKALGTLDKNTPARPTADAKPNKPSLLVAPTPKAADTTSKQLEYADAAPSAAPAPASVPPAQLATPAPAAQTDRAAAAAAAQPRRGVIFDISPPDHSSKSDEVDSMNSSSAAATAAAAAAAARARQGTVLEFSPCKEPIKRGPFSPVYAFGTAAAGKLSKPKRVPVAAPSADVPAPADPAALGKSLGEAKVKAKPPALVAHFARLAAHPNPKPAVAPGGKPTSKPMNGTVKAAPPASLQSTPSTRPPATPLTNAAAAPAEPRAPPPSSSHALYQTHAPRTTVEDELVACHAELFESEPRPPQPIKRRRHPCNSASASAHPLNPRQTPSSSSSL</sequence>
<reference evidence="3" key="1">
    <citation type="journal article" date="2015" name="PLoS Genet.">
        <title>Genome Sequence and Transcriptome Analyses of Chrysochromulina tobin: Metabolic Tools for Enhanced Algal Fitness in the Prominent Order Prymnesiales (Haptophyceae).</title>
        <authorList>
            <person name="Hovde B.T."/>
            <person name="Deodato C.R."/>
            <person name="Hunsperger H.M."/>
            <person name="Ryken S.A."/>
            <person name="Yost W."/>
            <person name="Jha R.K."/>
            <person name="Patterson J."/>
            <person name="Monnat R.J. Jr."/>
            <person name="Barlow S.B."/>
            <person name="Starkenburg S.R."/>
            <person name="Cattolico R.A."/>
        </authorList>
    </citation>
    <scope>NUCLEOTIDE SEQUENCE</scope>
    <source>
        <strain evidence="3">CCMP291</strain>
    </source>
</reference>
<feature type="compositionally biased region" description="Low complexity" evidence="1">
    <location>
        <begin position="72"/>
        <end position="112"/>
    </location>
</feature>
<dbReference type="AlphaFoldDB" id="A0A0M0JKH2"/>
<keyword evidence="3" id="KW-1185">Reference proteome</keyword>
<feature type="region of interest" description="Disordered" evidence="1">
    <location>
        <begin position="184"/>
        <end position="207"/>
    </location>
</feature>
<feature type="compositionally biased region" description="Polar residues" evidence="1">
    <location>
        <begin position="350"/>
        <end position="360"/>
    </location>
</feature>
<accession>A0A0M0JKH2</accession>
<gene>
    <name evidence="2" type="ORF">Ctob_001496</name>
</gene>
<name>A0A0M0JKH2_9EUKA</name>
<proteinExistence type="predicted"/>
<feature type="compositionally biased region" description="Low complexity" evidence="1">
    <location>
        <begin position="277"/>
        <end position="287"/>
    </location>
</feature>
<organism evidence="2 3">
    <name type="scientific">Chrysochromulina tobinii</name>
    <dbReference type="NCBI Taxonomy" id="1460289"/>
    <lineage>
        <taxon>Eukaryota</taxon>
        <taxon>Haptista</taxon>
        <taxon>Haptophyta</taxon>
        <taxon>Prymnesiophyceae</taxon>
        <taxon>Prymnesiales</taxon>
        <taxon>Chrysochromulinaceae</taxon>
        <taxon>Chrysochromulina</taxon>
    </lineage>
</organism>
<feature type="compositionally biased region" description="Low complexity" evidence="1">
    <location>
        <begin position="138"/>
        <end position="147"/>
    </location>
</feature>
<dbReference type="EMBL" id="JWZX01002769">
    <property type="protein sequence ID" value="KOO27069.1"/>
    <property type="molecule type" value="Genomic_DNA"/>
</dbReference>
<feature type="region of interest" description="Disordered" evidence="1">
    <location>
        <begin position="1"/>
        <end position="147"/>
    </location>
</feature>
<feature type="compositionally biased region" description="Low complexity" evidence="1">
    <location>
        <begin position="191"/>
        <end position="207"/>
    </location>
</feature>